<feature type="compositionally biased region" description="Basic residues" evidence="2">
    <location>
        <begin position="220"/>
        <end position="234"/>
    </location>
</feature>
<dbReference type="EMBL" id="VLJS01000101">
    <property type="protein sequence ID" value="TWH04814.1"/>
    <property type="molecule type" value="Genomic_DNA"/>
</dbReference>
<feature type="transmembrane region" description="Helical" evidence="3">
    <location>
        <begin position="274"/>
        <end position="295"/>
    </location>
</feature>
<evidence type="ECO:0000256" key="2">
    <source>
        <dbReference type="SAM" id="MobiDB-lite"/>
    </source>
</evidence>
<feature type="transmembrane region" description="Helical" evidence="3">
    <location>
        <begin position="21"/>
        <end position="43"/>
    </location>
</feature>
<keyword evidence="3" id="KW-1133">Transmembrane helix</keyword>
<evidence type="ECO:0000256" key="1">
    <source>
        <dbReference type="SAM" id="Coils"/>
    </source>
</evidence>
<organism evidence="4 5">
    <name type="scientific">Pseudoxanthomonas taiwanensis J19</name>
    <dbReference type="NCBI Taxonomy" id="935569"/>
    <lineage>
        <taxon>Bacteria</taxon>
        <taxon>Pseudomonadati</taxon>
        <taxon>Pseudomonadota</taxon>
        <taxon>Gammaproteobacteria</taxon>
        <taxon>Lysobacterales</taxon>
        <taxon>Lysobacteraceae</taxon>
        <taxon>Pseudoxanthomonas</taxon>
    </lineage>
</organism>
<dbReference type="GO" id="GO:0043107">
    <property type="term" value="P:type IV pilus-dependent motility"/>
    <property type="evidence" value="ECO:0007669"/>
    <property type="project" value="InterPro"/>
</dbReference>
<dbReference type="GO" id="GO:0043683">
    <property type="term" value="P:type IV pilus assembly"/>
    <property type="evidence" value="ECO:0007669"/>
    <property type="project" value="InterPro"/>
</dbReference>
<feature type="coiled-coil region" evidence="1">
    <location>
        <begin position="57"/>
        <end position="94"/>
    </location>
</feature>
<sequence>MARINLLPWRAERRKQRQREFQAMLGAAALGGILLSILVWFHYDMEVSGQHQRNDFLRAEIGKVKEQNKEIAELDKKKKRLLDRKAVIEELQANRSQMVHLFDSLVRTIPDGVVLTALKQEGNILTLQGTAQSNARVSNYMRNLETSGWMTKPDLSIIEARKDNKAPMTSGARSLPYDFTLKVQLANPGADANGGQAIDPEALAAQAEAEAAGAPPGPGRGRRGAAGRRGRRGGRGPGEQAGGQRRGRTGVMSKKKVKLSELDFNNIGSWPQQAKVVFCVLVAIIIMAVAWFALISGKRDELLGLESEEASLRQEFEREQGRAANLEPLRQQLAQMEQVLQQMLRQLPSKTEMPDLIVDISQTALSSGLSNELFQPLDEMPREFYAEKPIRLRMVGNYHQFGAFVSGVASLPRVVILTMHDISLKPMERGGGVSRTGALELSGTVKTYRYLDENEISDVEGANANAGGR</sequence>
<dbReference type="Pfam" id="PF04350">
    <property type="entry name" value="PilO"/>
    <property type="match status" value="1"/>
</dbReference>
<dbReference type="InterPro" id="IPR007445">
    <property type="entry name" value="PilO"/>
</dbReference>
<protein>
    <submittedName>
        <fullName evidence="4">Tfp pilus assembly protein PilO</fullName>
    </submittedName>
</protein>
<dbReference type="FunFam" id="3.30.70.60:FF:000005">
    <property type="entry name" value="Pilus assembly protein, PilO"/>
    <property type="match status" value="1"/>
</dbReference>
<dbReference type="Gene3D" id="1.10.287.540">
    <property type="entry name" value="Helix hairpin bin"/>
    <property type="match status" value="1"/>
</dbReference>
<accession>A0A562D5J0</accession>
<dbReference type="AlphaFoldDB" id="A0A562D5J0"/>
<dbReference type="Pfam" id="PF05137">
    <property type="entry name" value="PilN"/>
    <property type="match status" value="1"/>
</dbReference>
<evidence type="ECO:0000313" key="5">
    <source>
        <dbReference type="Proteomes" id="UP000321583"/>
    </source>
</evidence>
<keyword evidence="3" id="KW-0472">Membrane</keyword>
<dbReference type="PANTHER" id="PTHR39555:SF1">
    <property type="entry name" value="TYPE IV PILUS INNER MEMBRANE COMPONENT PILO"/>
    <property type="match status" value="1"/>
</dbReference>
<feature type="region of interest" description="Disordered" evidence="2">
    <location>
        <begin position="206"/>
        <end position="253"/>
    </location>
</feature>
<evidence type="ECO:0000313" key="4">
    <source>
        <dbReference type="EMBL" id="TWH04814.1"/>
    </source>
</evidence>
<dbReference type="Gene3D" id="3.30.70.60">
    <property type="match status" value="1"/>
</dbReference>
<dbReference type="PANTHER" id="PTHR39555">
    <property type="entry name" value="FIMBRIAL ASSEMBLY PROTEIN PILO-LIKE PROTEIN-RELATED"/>
    <property type="match status" value="1"/>
</dbReference>
<keyword evidence="5" id="KW-1185">Reference proteome</keyword>
<dbReference type="InterPro" id="IPR014717">
    <property type="entry name" value="Transl_elong_EF1B/ribsomal_bS6"/>
</dbReference>
<name>A0A562D5J0_9GAMM</name>
<keyword evidence="3" id="KW-0812">Transmembrane</keyword>
<dbReference type="Proteomes" id="UP000321583">
    <property type="component" value="Unassembled WGS sequence"/>
</dbReference>
<proteinExistence type="predicted"/>
<gene>
    <name evidence="4" type="ORF">L613_006900000050</name>
</gene>
<dbReference type="InterPro" id="IPR007813">
    <property type="entry name" value="PilN"/>
</dbReference>
<reference evidence="4 5" key="1">
    <citation type="submission" date="2019-07" db="EMBL/GenBank/DDBJ databases">
        <title>Genome sequencing of lignin-degrading bacterial isolates.</title>
        <authorList>
            <person name="Gladden J."/>
        </authorList>
    </citation>
    <scope>NUCLEOTIDE SEQUENCE [LARGE SCALE GENOMIC DNA]</scope>
    <source>
        <strain evidence="4 5">J19</strain>
    </source>
</reference>
<keyword evidence="1" id="KW-0175">Coiled coil</keyword>
<evidence type="ECO:0000256" key="3">
    <source>
        <dbReference type="SAM" id="Phobius"/>
    </source>
</evidence>
<comment type="caution">
    <text evidence="4">The sequence shown here is derived from an EMBL/GenBank/DDBJ whole genome shotgun (WGS) entry which is preliminary data.</text>
</comment>